<reference evidence="2" key="1">
    <citation type="submission" date="2016-10" db="EMBL/GenBank/DDBJ databases">
        <authorList>
            <person name="Varghese N."/>
            <person name="Submissions S."/>
        </authorList>
    </citation>
    <scope>NUCLEOTIDE SEQUENCE [LARGE SCALE GENOMIC DNA]</scope>
    <source>
        <strain evidence="2">CGMCC 1.6992</strain>
    </source>
</reference>
<evidence type="ECO:0000313" key="1">
    <source>
        <dbReference type="EMBL" id="SDF38965.1"/>
    </source>
</evidence>
<dbReference type="STRING" id="482827.SAMN04488243_1487"/>
<dbReference type="Proteomes" id="UP000199446">
    <property type="component" value="Unassembled WGS sequence"/>
</dbReference>
<dbReference type="OrthoDB" id="32204at2"/>
<organism evidence="1 2">
    <name type="scientific">Thermus arciformis</name>
    <dbReference type="NCBI Taxonomy" id="482827"/>
    <lineage>
        <taxon>Bacteria</taxon>
        <taxon>Thermotogati</taxon>
        <taxon>Deinococcota</taxon>
        <taxon>Deinococci</taxon>
        <taxon>Thermales</taxon>
        <taxon>Thermaceae</taxon>
        <taxon>Thermus</taxon>
    </lineage>
</organism>
<sequence length="119" mass="13838">MAQYRVELYRDARGYSQVLEFFNALKRSNPKLLAFAQRLLKNLEEHGPDLRPPLAKPLKGLQAPIWELRHPSGLRLYYWRQGATLFVVAAGEVKKRDEADPDLLEFAVKAYRESQRNLN</sequence>
<dbReference type="InterPro" id="IPR009241">
    <property type="entry name" value="HigB-like"/>
</dbReference>
<dbReference type="AlphaFoldDB" id="A0A1G7KP51"/>
<dbReference type="Pfam" id="PF05973">
    <property type="entry name" value="Gp49"/>
    <property type="match status" value="1"/>
</dbReference>
<dbReference type="RefSeq" id="WP_039457402.1">
    <property type="nucleotide sequence ID" value="NZ_FNBC01000048.1"/>
</dbReference>
<accession>A0A1G7KP51</accession>
<protein>
    <submittedName>
        <fullName evidence="1">Phage derived protein Gp49-like</fullName>
    </submittedName>
</protein>
<gene>
    <name evidence="1" type="ORF">SAMN04488243_1487</name>
</gene>
<evidence type="ECO:0000313" key="2">
    <source>
        <dbReference type="Proteomes" id="UP000199446"/>
    </source>
</evidence>
<proteinExistence type="predicted"/>
<name>A0A1G7KP51_9DEIN</name>
<dbReference type="EMBL" id="FNBC01000048">
    <property type="protein sequence ID" value="SDF38965.1"/>
    <property type="molecule type" value="Genomic_DNA"/>
</dbReference>
<keyword evidence="2" id="KW-1185">Reference proteome</keyword>